<reference evidence="1" key="1">
    <citation type="journal article" date="2021" name="Proc. Natl. Acad. Sci. U.S.A.">
        <title>A Catalog of Tens of Thousands of Viruses from Human Metagenomes Reveals Hidden Associations with Chronic Diseases.</title>
        <authorList>
            <person name="Tisza M.J."/>
            <person name="Buck C.B."/>
        </authorList>
    </citation>
    <scope>NUCLEOTIDE SEQUENCE</scope>
    <source>
        <strain evidence="1">Ctilw2</strain>
    </source>
</reference>
<organism evidence="1">
    <name type="scientific">Caudovirales sp. ctilw2</name>
    <dbReference type="NCBI Taxonomy" id="2826782"/>
    <lineage>
        <taxon>Viruses</taxon>
        <taxon>Duplodnaviria</taxon>
        <taxon>Heunggongvirae</taxon>
        <taxon>Uroviricota</taxon>
        <taxon>Caudoviricetes</taxon>
    </lineage>
</organism>
<evidence type="ECO:0000313" key="1">
    <source>
        <dbReference type="EMBL" id="DAD90320.1"/>
    </source>
</evidence>
<dbReference type="EMBL" id="BK015082">
    <property type="protein sequence ID" value="DAD90320.1"/>
    <property type="molecule type" value="Genomic_DNA"/>
</dbReference>
<accession>A0A8S5N7V4</accession>
<sequence>MRGLGPRTLYPCLERLDHIPSEAGAGAVLSAAKLAVSALIFVPPDFIP</sequence>
<proteinExistence type="predicted"/>
<protein>
    <submittedName>
        <fullName evidence="1">Uncharacterized protein</fullName>
    </submittedName>
</protein>
<name>A0A8S5N7V4_9CAUD</name>